<dbReference type="GO" id="GO:0016787">
    <property type="term" value="F:hydrolase activity"/>
    <property type="evidence" value="ECO:0007669"/>
    <property type="project" value="UniProtKB-KW"/>
</dbReference>
<dbReference type="GO" id="GO:0009380">
    <property type="term" value="C:excinuclease repair complex"/>
    <property type="evidence" value="ECO:0007669"/>
    <property type="project" value="TreeGrafter"/>
</dbReference>
<dbReference type="SMART" id="SM00465">
    <property type="entry name" value="GIYc"/>
    <property type="match status" value="1"/>
</dbReference>
<dbReference type="RefSeq" id="WP_081703621.1">
    <property type="nucleotide sequence ID" value="NZ_CAXGPP010000010.1"/>
</dbReference>
<accession>A0A418XYT3</accession>
<dbReference type="EMBL" id="QYYA01000002">
    <property type="protein sequence ID" value="RJG18185.1"/>
    <property type="molecule type" value="Genomic_DNA"/>
</dbReference>
<name>A0A418XYT3_9GAMM</name>
<dbReference type="InterPro" id="IPR035901">
    <property type="entry name" value="GIY-YIG_endonuc_sf"/>
</dbReference>
<dbReference type="GO" id="GO:0004518">
    <property type="term" value="F:nuclease activity"/>
    <property type="evidence" value="ECO:0007669"/>
    <property type="project" value="UniProtKB-KW"/>
</dbReference>
<reference evidence="11 12" key="1">
    <citation type="submission" date="2018-09" db="EMBL/GenBank/DDBJ databases">
        <title>Alcanivorax profundi sp. nov., isolated from 1000 m-depth seawater of the Mariana Trench.</title>
        <authorList>
            <person name="Liu J."/>
        </authorList>
    </citation>
    <scope>NUCLEOTIDE SEQUENCE [LARGE SCALE GENOMIC DNA]</scope>
    <source>
        <strain evidence="11 12">MTEO17</strain>
    </source>
</reference>
<comment type="caution">
    <text evidence="11">The sequence shown here is derived from an EMBL/GenBank/DDBJ whole genome shotgun (WGS) entry which is preliminary data.</text>
</comment>
<dbReference type="PROSITE" id="PS50164">
    <property type="entry name" value="GIY_YIG"/>
    <property type="match status" value="1"/>
</dbReference>
<dbReference type="PANTHER" id="PTHR30562">
    <property type="entry name" value="UVRC/OXIDOREDUCTASE"/>
    <property type="match status" value="1"/>
</dbReference>
<dbReference type="SUPFAM" id="SSF82771">
    <property type="entry name" value="GIY-YIG endonuclease"/>
    <property type="match status" value="1"/>
</dbReference>
<keyword evidence="12" id="KW-1185">Reference proteome</keyword>
<dbReference type="CDD" id="cd10434">
    <property type="entry name" value="GIY-YIG_UvrC_Cho"/>
    <property type="match status" value="1"/>
</dbReference>
<dbReference type="AlphaFoldDB" id="A0A418XYT3"/>
<evidence type="ECO:0000256" key="9">
    <source>
        <dbReference type="ARBA" id="ARBA00042732"/>
    </source>
</evidence>
<keyword evidence="1" id="KW-0227">DNA damage</keyword>
<protein>
    <recommendedName>
        <fullName evidence="7">Excinuclease cho</fullName>
    </recommendedName>
    <alternativeName>
        <fullName evidence="9">Endonuclease cho</fullName>
    </alternativeName>
    <alternativeName>
        <fullName evidence="8">UvrC homolog protein</fullName>
    </alternativeName>
</protein>
<evidence type="ECO:0000256" key="2">
    <source>
        <dbReference type="ARBA" id="ARBA00022769"/>
    </source>
</evidence>
<dbReference type="InterPro" id="IPR050066">
    <property type="entry name" value="UvrABC_protein_C"/>
</dbReference>
<keyword evidence="5" id="KW-0234">DNA repair</keyword>
<evidence type="ECO:0000256" key="5">
    <source>
        <dbReference type="ARBA" id="ARBA00023204"/>
    </source>
</evidence>
<dbReference type="GO" id="GO:0006289">
    <property type="term" value="P:nucleotide-excision repair"/>
    <property type="evidence" value="ECO:0007669"/>
    <property type="project" value="InterPro"/>
</dbReference>
<evidence type="ECO:0000256" key="4">
    <source>
        <dbReference type="ARBA" id="ARBA00022881"/>
    </source>
</evidence>
<proteinExistence type="predicted"/>
<dbReference type="Pfam" id="PF01541">
    <property type="entry name" value="GIY-YIG"/>
    <property type="match status" value="1"/>
</dbReference>
<sequence>MHDSHAPHSLPAFTDLPDSPGVYRFFGNQGELLYVGKSINIRQRVRSHFQASNPSPRARRMCGLTDQVDFTVTAGELGALLLENREIKERQPIFNRRQRRYRQLHTWVLNPAPNGFLVPGLFRPADNNPLWQQDCFGLYRSPRQAHQALEKWVKDAQLCPAICGLERHQGACFSWQLGRCRGACCGEETADQHNQRLLGTLLAHQIQAWPYRGTLVIRERSDDAEDYHLIRQWCHLTTLQQPPSPNDLSLPYSPCFDLDSYRMLVQFLNRGIEHFVMS</sequence>
<keyword evidence="2" id="KW-0228">DNA excision</keyword>
<evidence type="ECO:0000256" key="3">
    <source>
        <dbReference type="ARBA" id="ARBA00022801"/>
    </source>
</evidence>
<evidence type="ECO:0000259" key="10">
    <source>
        <dbReference type="PROSITE" id="PS50164"/>
    </source>
</evidence>
<dbReference type="Proteomes" id="UP000283734">
    <property type="component" value="Unassembled WGS sequence"/>
</dbReference>
<evidence type="ECO:0000256" key="1">
    <source>
        <dbReference type="ARBA" id="ARBA00022763"/>
    </source>
</evidence>
<keyword evidence="4" id="KW-0267">Excision nuclease</keyword>
<evidence type="ECO:0000313" key="11">
    <source>
        <dbReference type="EMBL" id="RJG18185.1"/>
    </source>
</evidence>
<gene>
    <name evidence="11" type="ORF">D4A39_06810</name>
</gene>
<dbReference type="InterPro" id="IPR047296">
    <property type="entry name" value="GIY-YIG_UvrC_Cho"/>
</dbReference>
<dbReference type="OrthoDB" id="9803913at2"/>
<evidence type="ECO:0000313" key="12">
    <source>
        <dbReference type="Proteomes" id="UP000283734"/>
    </source>
</evidence>
<organism evidence="11 12">
    <name type="scientific">Alcanivorax profundi</name>
    <dbReference type="NCBI Taxonomy" id="2338368"/>
    <lineage>
        <taxon>Bacteria</taxon>
        <taxon>Pseudomonadati</taxon>
        <taxon>Pseudomonadota</taxon>
        <taxon>Gammaproteobacteria</taxon>
        <taxon>Oceanospirillales</taxon>
        <taxon>Alcanivoracaceae</taxon>
        <taxon>Alcanivorax</taxon>
    </lineage>
</organism>
<evidence type="ECO:0000256" key="6">
    <source>
        <dbReference type="ARBA" id="ARBA00023236"/>
    </source>
</evidence>
<dbReference type="Gene3D" id="3.40.1440.10">
    <property type="entry name" value="GIY-YIG endonuclease"/>
    <property type="match status" value="1"/>
</dbReference>
<keyword evidence="3" id="KW-0378">Hydrolase</keyword>
<dbReference type="PANTHER" id="PTHR30562:SF10">
    <property type="entry name" value="EXCINUCLEASE CHO"/>
    <property type="match status" value="1"/>
</dbReference>
<evidence type="ECO:0000256" key="7">
    <source>
        <dbReference type="ARBA" id="ARBA00040756"/>
    </source>
</evidence>
<keyword evidence="6" id="KW-0742">SOS response</keyword>
<dbReference type="InterPro" id="IPR000305">
    <property type="entry name" value="GIY-YIG_endonuc"/>
</dbReference>
<feature type="domain" description="GIY-YIG" evidence="10">
    <location>
        <begin position="18"/>
        <end position="96"/>
    </location>
</feature>
<evidence type="ECO:0000256" key="8">
    <source>
        <dbReference type="ARBA" id="ARBA00042138"/>
    </source>
</evidence>
<dbReference type="GO" id="GO:0009432">
    <property type="term" value="P:SOS response"/>
    <property type="evidence" value="ECO:0007669"/>
    <property type="project" value="UniProtKB-KW"/>
</dbReference>